<dbReference type="AlphaFoldDB" id="A0AAE0MQR4"/>
<name>A0AAE0MQR4_9PEZI</name>
<gene>
    <name evidence="1" type="ORF">B0H65DRAFT_443150</name>
</gene>
<sequence length="117" mass="13310">MVYVIQSGFTFLFTFLGPLMMEMGWGNNKRQCLVISWRDELLSMFAWVSSITWALGRRTTESNQCWTSWGSLPGTSSVDDSFKCSSMNFQDEGERQDEILIFGPVGETPFLLVLETS</sequence>
<proteinExistence type="predicted"/>
<reference evidence="1" key="2">
    <citation type="submission" date="2023-06" db="EMBL/GenBank/DDBJ databases">
        <authorList>
            <consortium name="Lawrence Berkeley National Laboratory"/>
            <person name="Haridas S."/>
            <person name="Hensen N."/>
            <person name="Bonometti L."/>
            <person name="Westerberg I."/>
            <person name="Brannstrom I.O."/>
            <person name="Guillou S."/>
            <person name="Cros-Aarteil S."/>
            <person name="Calhoun S."/>
            <person name="Kuo A."/>
            <person name="Mondo S."/>
            <person name="Pangilinan J."/>
            <person name="Riley R."/>
            <person name="Labutti K."/>
            <person name="Andreopoulos B."/>
            <person name="Lipzen A."/>
            <person name="Chen C."/>
            <person name="Yanf M."/>
            <person name="Daum C."/>
            <person name="Ng V."/>
            <person name="Clum A."/>
            <person name="Steindorff A."/>
            <person name="Ohm R."/>
            <person name="Martin F."/>
            <person name="Silar P."/>
            <person name="Natvig D."/>
            <person name="Lalanne C."/>
            <person name="Gautier V."/>
            <person name="Ament-Velasquez S.L."/>
            <person name="Kruys A."/>
            <person name="Hutchinson M.I."/>
            <person name="Powell A.J."/>
            <person name="Barry K."/>
            <person name="Miller A.N."/>
            <person name="Grigoriev I.V."/>
            <person name="Debuchy R."/>
            <person name="Gladieux P."/>
            <person name="Thoren M.H."/>
            <person name="Johannesson H."/>
        </authorList>
    </citation>
    <scope>NUCLEOTIDE SEQUENCE</scope>
    <source>
        <strain evidence="1">CBS 560.94</strain>
    </source>
</reference>
<dbReference type="GeneID" id="87862769"/>
<evidence type="ECO:0000313" key="2">
    <source>
        <dbReference type="Proteomes" id="UP001278500"/>
    </source>
</evidence>
<organism evidence="1 2">
    <name type="scientific">Neurospora tetraspora</name>
    <dbReference type="NCBI Taxonomy" id="94610"/>
    <lineage>
        <taxon>Eukaryota</taxon>
        <taxon>Fungi</taxon>
        <taxon>Dikarya</taxon>
        <taxon>Ascomycota</taxon>
        <taxon>Pezizomycotina</taxon>
        <taxon>Sordariomycetes</taxon>
        <taxon>Sordariomycetidae</taxon>
        <taxon>Sordariales</taxon>
        <taxon>Sordariaceae</taxon>
        <taxon>Neurospora</taxon>
    </lineage>
</organism>
<dbReference type="Proteomes" id="UP001278500">
    <property type="component" value="Unassembled WGS sequence"/>
</dbReference>
<evidence type="ECO:0000313" key="1">
    <source>
        <dbReference type="EMBL" id="KAK3342296.1"/>
    </source>
</evidence>
<accession>A0AAE0MQR4</accession>
<reference evidence="1" key="1">
    <citation type="journal article" date="2023" name="Mol. Phylogenet. Evol.">
        <title>Genome-scale phylogeny and comparative genomics of the fungal order Sordariales.</title>
        <authorList>
            <person name="Hensen N."/>
            <person name="Bonometti L."/>
            <person name="Westerberg I."/>
            <person name="Brannstrom I.O."/>
            <person name="Guillou S."/>
            <person name="Cros-Aarteil S."/>
            <person name="Calhoun S."/>
            <person name="Haridas S."/>
            <person name="Kuo A."/>
            <person name="Mondo S."/>
            <person name="Pangilinan J."/>
            <person name="Riley R."/>
            <person name="LaButti K."/>
            <person name="Andreopoulos B."/>
            <person name="Lipzen A."/>
            <person name="Chen C."/>
            <person name="Yan M."/>
            <person name="Daum C."/>
            <person name="Ng V."/>
            <person name="Clum A."/>
            <person name="Steindorff A."/>
            <person name="Ohm R.A."/>
            <person name="Martin F."/>
            <person name="Silar P."/>
            <person name="Natvig D.O."/>
            <person name="Lalanne C."/>
            <person name="Gautier V."/>
            <person name="Ament-Velasquez S.L."/>
            <person name="Kruys A."/>
            <person name="Hutchinson M.I."/>
            <person name="Powell A.J."/>
            <person name="Barry K."/>
            <person name="Miller A.N."/>
            <person name="Grigoriev I.V."/>
            <person name="Debuchy R."/>
            <person name="Gladieux P."/>
            <person name="Hiltunen Thoren M."/>
            <person name="Johannesson H."/>
        </authorList>
    </citation>
    <scope>NUCLEOTIDE SEQUENCE</scope>
    <source>
        <strain evidence="1">CBS 560.94</strain>
    </source>
</reference>
<dbReference type="EMBL" id="JAUEPP010000005">
    <property type="protein sequence ID" value="KAK3342296.1"/>
    <property type="molecule type" value="Genomic_DNA"/>
</dbReference>
<dbReference type="RefSeq" id="XP_062680089.1">
    <property type="nucleotide sequence ID" value="XM_062825615.1"/>
</dbReference>
<protein>
    <submittedName>
        <fullName evidence="1">Uncharacterized protein</fullName>
    </submittedName>
</protein>
<comment type="caution">
    <text evidence="1">The sequence shown here is derived from an EMBL/GenBank/DDBJ whole genome shotgun (WGS) entry which is preliminary data.</text>
</comment>
<keyword evidence="2" id="KW-1185">Reference proteome</keyword>